<feature type="transmembrane region" description="Helical" evidence="1">
    <location>
        <begin position="100"/>
        <end position="122"/>
    </location>
</feature>
<feature type="transmembrane region" description="Helical" evidence="1">
    <location>
        <begin position="200"/>
        <end position="221"/>
    </location>
</feature>
<keyword evidence="1" id="KW-1133">Transmembrane helix</keyword>
<accession>A0AAN7P9D3</accession>
<sequence length="245" mass="28847">MCCRDFAACMYASIFTIVQTIVHLSFCMWGTTLYKCNTEMDKTSFNYFWYLTYFYSDACTNVTLKDIVYDRIVLISNFIDVSEIDEVEFPRQSAYASRTYNILVLFIILDTLWLISAINLLIGACCRIKKMWALLWYFPWPTVLLIMLFLDAITFGLYAMDIYFTHGIKNWFYAIGGKHYAILDKVNIVYPEINTVVPSILMMFIFIRFIVIWLINLFLFFRINQASINAFQEFDDQESLASRNV</sequence>
<keyword evidence="1" id="KW-0812">Transmembrane</keyword>
<protein>
    <submittedName>
        <fullName evidence="2">Uncharacterized protein</fullName>
    </submittedName>
</protein>
<evidence type="ECO:0000313" key="2">
    <source>
        <dbReference type="EMBL" id="KAK4877461.1"/>
    </source>
</evidence>
<keyword evidence="3" id="KW-1185">Reference proteome</keyword>
<feature type="transmembrane region" description="Helical" evidence="1">
    <location>
        <begin position="12"/>
        <end position="34"/>
    </location>
</feature>
<reference evidence="3" key="1">
    <citation type="submission" date="2023-01" db="EMBL/GenBank/DDBJ databases">
        <title>Key to firefly adult light organ development and bioluminescence: homeobox transcription factors regulate luciferase expression and transportation to peroxisome.</title>
        <authorList>
            <person name="Fu X."/>
        </authorList>
    </citation>
    <scope>NUCLEOTIDE SEQUENCE [LARGE SCALE GENOMIC DNA]</scope>
</reference>
<comment type="caution">
    <text evidence="2">The sequence shown here is derived from an EMBL/GenBank/DDBJ whole genome shotgun (WGS) entry which is preliminary data.</text>
</comment>
<dbReference type="AlphaFoldDB" id="A0AAN7P9D3"/>
<feature type="transmembrane region" description="Helical" evidence="1">
    <location>
        <begin position="134"/>
        <end position="160"/>
    </location>
</feature>
<dbReference type="EMBL" id="JARPUR010000004">
    <property type="protein sequence ID" value="KAK4877461.1"/>
    <property type="molecule type" value="Genomic_DNA"/>
</dbReference>
<dbReference type="Proteomes" id="UP001353858">
    <property type="component" value="Unassembled WGS sequence"/>
</dbReference>
<organism evidence="2 3">
    <name type="scientific">Aquatica leii</name>
    <dbReference type="NCBI Taxonomy" id="1421715"/>
    <lineage>
        <taxon>Eukaryota</taxon>
        <taxon>Metazoa</taxon>
        <taxon>Ecdysozoa</taxon>
        <taxon>Arthropoda</taxon>
        <taxon>Hexapoda</taxon>
        <taxon>Insecta</taxon>
        <taxon>Pterygota</taxon>
        <taxon>Neoptera</taxon>
        <taxon>Endopterygota</taxon>
        <taxon>Coleoptera</taxon>
        <taxon>Polyphaga</taxon>
        <taxon>Elateriformia</taxon>
        <taxon>Elateroidea</taxon>
        <taxon>Lampyridae</taxon>
        <taxon>Luciolinae</taxon>
        <taxon>Aquatica</taxon>
    </lineage>
</organism>
<evidence type="ECO:0000313" key="3">
    <source>
        <dbReference type="Proteomes" id="UP001353858"/>
    </source>
</evidence>
<name>A0AAN7P9D3_9COLE</name>
<proteinExistence type="predicted"/>
<gene>
    <name evidence="2" type="ORF">RN001_009967</name>
</gene>
<evidence type="ECO:0000256" key="1">
    <source>
        <dbReference type="SAM" id="Phobius"/>
    </source>
</evidence>
<keyword evidence="1" id="KW-0472">Membrane</keyword>